<evidence type="ECO:0000256" key="1">
    <source>
        <dbReference type="SAM" id="MobiDB-lite"/>
    </source>
</evidence>
<evidence type="ECO:0000313" key="3">
    <source>
        <dbReference type="EMBL" id="CAJ0580039.1"/>
    </source>
</evidence>
<gene>
    <name evidence="3" type="ORF">MSPICULIGERA_LOCUS18242</name>
</gene>
<name>A0AA36G5D3_9BILA</name>
<accession>A0AA36G5D3</accession>
<feature type="region of interest" description="Disordered" evidence="1">
    <location>
        <begin position="89"/>
        <end position="146"/>
    </location>
</feature>
<keyword evidence="2" id="KW-0812">Transmembrane</keyword>
<comment type="caution">
    <text evidence="3">The sequence shown here is derived from an EMBL/GenBank/DDBJ whole genome shotgun (WGS) entry which is preliminary data.</text>
</comment>
<organism evidence="3 4">
    <name type="scientific">Mesorhabditis spiculigera</name>
    <dbReference type="NCBI Taxonomy" id="96644"/>
    <lineage>
        <taxon>Eukaryota</taxon>
        <taxon>Metazoa</taxon>
        <taxon>Ecdysozoa</taxon>
        <taxon>Nematoda</taxon>
        <taxon>Chromadorea</taxon>
        <taxon>Rhabditida</taxon>
        <taxon>Rhabditina</taxon>
        <taxon>Rhabditomorpha</taxon>
        <taxon>Rhabditoidea</taxon>
        <taxon>Rhabditidae</taxon>
        <taxon>Mesorhabditinae</taxon>
        <taxon>Mesorhabditis</taxon>
    </lineage>
</organism>
<dbReference type="EMBL" id="CATQJA010002659">
    <property type="protein sequence ID" value="CAJ0580039.1"/>
    <property type="molecule type" value="Genomic_DNA"/>
</dbReference>
<evidence type="ECO:0000313" key="4">
    <source>
        <dbReference type="Proteomes" id="UP001177023"/>
    </source>
</evidence>
<sequence>MVEDSRRVGPTGTVSSTTMHKRWCNNHRMTSALLGAILVILLMGVIVAAMNLCVNRNVALRKEAEAKYAELQEVHNRLLARKYPGADLEPGYKTLPPPPAPSINAPTTTTTTVSPSVQAVVPVNHSALESPKPAEPAKHDQIIPGA</sequence>
<proteinExistence type="predicted"/>
<feature type="compositionally biased region" description="Low complexity" evidence="1">
    <location>
        <begin position="102"/>
        <end position="123"/>
    </location>
</feature>
<reference evidence="3" key="1">
    <citation type="submission" date="2023-06" db="EMBL/GenBank/DDBJ databases">
        <authorList>
            <person name="Delattre M."/>
        </authorList>
    </citation>
    <scope>NUCLEOTIDE SEQUENCE</scope>
    <source>
        <strain evidence="3">AF72</strain>
    </source>
</reference>
<feature type="compositionally biased region" description="Basic and acidic residues" evidence="1">
    <location>
        <begin position="135"/>
        <end position="146"/>
    </location>
</feature>
<keyword evidence="2" id="KW-1133">Transmembrane helix</keyword>
<feature type="transmembrane region" description="Helical" evidence="2">
    <location>
        <begin position="32"/>
        <end position="54"/>
    </location>
</feature>
<evidence type="ECO:0000256" key="2">
    <source>
        <dbReference type="SAM" id="Phobius"/>
    </source>
</evidence>
<dbReference type="Proteomes" id="UP001177023">
    <property type="component" value="Unassembled WGS sequence"/>
</dbReference>
<protein>
    <submittedName>
        <fullName evidence="3">Uncharacterized protein</fullName>
    </submittedName>
</protein>
<feature type="non-terminal residue" evidence="3">
    <location>
        <position position="146"/>
    </location>
</feature>
<keyword evidence="2" id="KW-0472">Membrane</keyword>
<dbReference type="AlphaFoldDB" id="A0AA36G5D3"/>
<keyword evidence="4" id="KW-1185">Reference proteome</keyword>